<feature type="transmembrane region" description="Helical" evidence="1">
    <location>
        <begin position="71"/>
        <end position="89"/>
    </location>
</feature>
<dbReference type="AlphaFoldDB" id="A0A091A4S2"/>
<evidence type="ECO:0000313" key="2">
    <source>
        <dbReference type="EMBL" id="KFN11296.1"/>
    </source>
</evidence>
<sequence>MFTLINGILWPYFPKSSPDREYLLRFVENSDINSLYFSLNGGHRHNNAIFYPYIFARVKSIRKAQAQKMDILFLLALVCFSPSSIPALYKLFPQCARSFVIIK</sequence>
<organism evidence="2 3">
    <name type="scientific">Paenibacillus macerans</name>
    <name type="common">Bacillus macerans</name>
    <dbReference type="NCBI Taxonomy" id="44252"/>
    <lineage>
        <taxon>Bacteria</taxon>
        <taxon>Bacillati</taxon>
        <taxon>Bacillota</taxon>
        <taxon>Bacilli</taxon>
        <taxon>Bacillales</taxon>
        <taxon>Paenibacillaceae</taxon>
        <taxon>Paenibacillus</taxon>
    </lineage>
</organism>
<keyword evidence="1" id="KW-0812">Transmembrane</keyword>
<gene>
    <name evidence="2" type="ORF">DJ90_2379</name>
</gene>
<comment type="caution">
    <text evidence="2">The sequence shown here is derived from an EMBL/GenBank/DDBJ whole genome shotgun (WGS) entry which is preliminary data.</text>
</comment>
<dbReference type="EMBL" id="JMQA01000012">
    <property type="protein sequence ID" value="KFN11296.1"/>
    <property type="molecule type" value="Genomic_DNA"/>
</dbReference>
<reference evidence="2 3" key="1">
    <citation type="submission" date="2014-04" db="EMBL/GenBank/DDBJ databases">
        <authorList>
            <person name="Bishop-Lilly K.A."/>
            <person name="Broomall S.M."/>
            <person name="Chain P.S."/>
            <person name="Chertkov O."/>
            <person name="Coyne S.R."/>
            <person name="Daligault H.E."/>
            <person name="Davenport K.W."/>
            <person name="Erkkila T."/>
            <person name="Frey K.G."/>
            <person name="Gibbons H.S."/>
            <person name="Gu W."/>
            <person name="Jaissle J."/>
            <person name="Johnson S.L."/>
            <person name="Koroleva G.I."/>
            <person name="Ladner J.T."/>
            <person name="Lo C.-C."/>
            <person name="Minogue T.D."/>
            <person name="Munk C."/>
            <person name="Palacios G.F."/>
            <person name="Redden C.L."/>
            <person name="Rosenzweig C.N."/>
            <person name="Scholz M.B."/>
            <person name="Teshima H."/>
            <person name="Xu Y."/>
        </authorList>
    </citation>
    <scope>NUCLEOTIDE SEQUENCE [LARGE SCALE GENOMIC DNA]</scope>
    <source>
        <strain evidence="2 3">8244</strain>
    </source>
</reference>
<accession>A0A091A4S2</accession>
<evidence type="ECO:0000313" key="3">
    <source>
        <dbReference type="Proteomes" id="UP000029278"/>
    </source>
</evidence>
<keyword evidence="3" id="KW-1185">Reference proteome</keyword>
<keyword evidence="1" id="KW-1133">Transmembrane helix</keyword>
<dbReference type="Proteomes" id="UP000029278">
    <property type="component" value="Unassembled WGS sequence"/>
</dbReference>
<dbReference type="HOGENOM" id="CLU_2260954_0_0_9"/>
<protein>
    <submittedName>
        <fullName evidence="2">Uncharacterized protein</fullName>
    </submittedName>
</protein>
<evidence type="ECO:0000256" key="1">
    <source>
        <dbReference type="SAM" id="Phobius"/>
    </source>
</evidence>
<name>A0A091A4S2_PAEMA</name>
<keyword evidence="1" id="KW-0472">Membrane</keyword>
<proteinExistence type="predicted"/>
<dbReference type="STRING" id="44252.DJ90_2379"/>